<feature type="compositionally biased region" description="Basic and acidic residues" evidence="1">
    <location>
        <begin position="601"/>
        <end position="611"/>
    </location>
</feature>
<feature type="compositionally biased region" description="Low complexity" evidence="1">
    <location>
        <begin position="68"/>
        <end position="83"/>
    </location>
</feature>
<accession>A0A6A6SN85</accession>
<evidence type="ECO:0000313" key="3">
    <source>
        <dbReference type="Proteomes" id="UP000799324"/>
    </source>
</evidence>
<feature type="compositionally biased region" description="Basic and acidic residues" evidence="1">
    <location>
        <begin position="239"/>
        <end position="252"/>
    </location>
</feature>
<feature type="region of interest" description="Disordered" evidence="1">
    <location>
        <begin position="451"/>
        <end position="665"/>
    </location>
</feature>
<feature type="compositionally biased region" description="Polar residues" evidence="1">
    <location>
        <begin position="378"/>
        <end position="388"/>
    </location>
</feature>
<feature type="compositionally biased region" description="Polar residues" evidence="1">
    <location>
        <begin position="577"/>
        <end position="588"/>
    </location>
</feature>
<sequence length="665" mass="71982">MPASRPPHLHSRNASRAQHQRNKTAPEAPTLLRAPSDISVAASASVSARSRRSSNPTTPNLTQSVPTPSASSPSYFSPQSAASGKDARSPALRRPPASFSSNGIDNSRGPPITLISRGSRSQRPADFAFAQQQLLQLGLVSPGGTSHSSGGQRRRRASESSGDGTPHMQTPTLSRQNSTRAPKHMASSADGSSAYGSGMRSQSEDTHAARNGHGGTDTSSVEGEHGEDLFIAAGSAARDMGEDAPSRADKLRSRIAIRNNRQSLPSPVQSSSTTPQASRLPSAIDTGASGQHRRASHLSSASRTQREQSPLSPHTTHETPRSRLLELSPKPSFSSSKARDQDLSPQQFLSTISKRRPSYPDSLNTPPNRAQAYRPSNLHYSTSRNNPETPHVDTPQENRSRHDGTESLDDSTGPAASVWDELDDLKARLRRIEQGGKIPTTSAAALYSHVQVNGGSPPIRPSIEPESDTLSRDIPSRAMSRIEARRTSLMIGGANGDRRDSSLEPPTPSQTQIPSRLNRAGTSLHRTRRSTHDEDEDLTLRAPSRAMTDFRDIRSSNNTKRFSREYTPREPMPELQPSPSLQHTTSVRRPTVSGIENNHLPFRDSNRRYNLDRQSSPAYEKQVSNDLRSRLAQPQNASNRSSLGASGLGRTGSLSRRLRGASAGE</sequence>
<feature type="region of interest" description="Disordered" evidence="1">
    <location>
        <begin position="1"/>
        <end position="417"/>
    </location>
</feature>
<organism evidence="2 3">
    <name type="scientific">Lophiostoma macrostomum CBS 122681</name>
    <dbReference type="NCBI Taxonomy" id="1314788"/>
    <lineage>
        <taxon>Eukaryota</taxon>
        <taxon>Fungi</taxon>
        <taxon>Dikarya</taxon>
        <taxon>Ascomycota</taxon>
        <taxon>Pezizomycotina</taxon>
        <taxon>Dothideomycetes</taxon>
        <taxon>Pleosporomycetidae</taxon>
        <taxon>Pleosporales</taxon>
        <taxon>Lophiostomataceae</taxon>
        <taxon>Lophiostoma</taxon>
    </lineage>
</organism>
<feature type="compositionally biased region" description="Low complexity" evidence="1">
    <location>
        <begin position="262"/>
        <end position="278"/>
    </location>
</feature>
<feature type="compositionally biased region" description="Basic and acidic residues" evidence="1">
    <location>
        <begin position="562"/>
        <end position="572"/>
    </location>
</feature>
<feature type="compositionally biased region" description="Basic and acidic residues" evidence="1">
    <location>
        <begin position="390"/>
        <end position="405"/>
    </location>
</feature>
<proteinExistence type="predicted"/>
<dbReference type="EMBL" id="MU004496">
    <property type="protein sequence ID" value="KAF2649335.1"/>
    <property type="molecule type" value="Genomic_DNA"/>
</dbReference>
<feature type="compositionally biased region" description="Polar residues" evidence="1">
    <location>
        <begin position="159"/>
        <end position="180"/>
    </location>
</feature>
<feature type="compositionally biased region" description="Polar residues" evidence="1">
    <location>
        <begin position="612"/>
        <end position="636"/>
    </location>
</feature>
<feature type="compositionally biased region" description="Low complexity" evidence="1">
    <location>
        <begin position="39"/>
        <end position="48"/>
    </location>
</feature>
<feature type="compositionally biased region" description="Basic and acidic residues" evidence="1">
    <location>
        <begin position="315"/>
        <end position="324"/>
    </location>
</feature>
<feature type="compositionally biased region" description="Basic and acidic residues" evidence="1">
    <location>
        <begin position="469"/>
        <end position="486"/>
    </location>
</feature>
<evidence type="ECO:0000313" key="2">
    <source>
        <dbReference type="EMBL" id="KAF2649335.1"/>
    </source>
</evidence>
<evidence type="ECO:0000256" key="1">
    <source>
        <dbReference type="SAM" id="MobiDB-lite"/>
    </source>
</evidence>
<gene>
    <name evidence="2" type="ORF">K491DRAFT_669096</name>
</gene>
<protein>
    <submittedName>
        <fullName evidence="2">Uncharacterized protein</fullName>
    </submittedName>
</protein>
<keyword evidence="3" id="KW-1185">Reference proteome</keyword>
<name>A0A6A6SN85_9PLEO</name>
<feature type="compositionally biased region" description="Low complexity" evidence="1">
    <location>
        <begin position="186"/>
        <end position="198"/>
    </location>
</feature>
<dbReference type="Proteomes" id="UP000799324">
    <property type="component" value="Unassembled WGS sequence"/>
</dbReference>
<feature type="compositionally biased region" description="Low complexity" evidence="1">
    <location>
        <begin position="651"/>
        <end position="665"/>
    </location>
</feature>
<reference evidence="2" key="1">
    <citation type="journal article" date="2020" name="Stud. Mycol.">
        <title>101 Dothideomycetes genomes: a test case for predicting lifestyles and emergence of pathogens.</title>
        <authorList>
            <person name="Haridas S."/>
            <person name="Albert R."/>
            <person name="Binder M."/>
            <person name="Bloem J."/>
            <person name="Labutti K."/>
            <person name="Salamov A."/>
            <person name="Andreopoulos B."/>
            <person name="Baker S."/>
            <person name="Barry K."/>
            <person name="Bills G."/>
            <person name="Bluhm B."/>
            <person name="Cannon C."/>
            <person name="Castanera R."/>
            <person name="Culley D."/>
            <person name="Daum C."/>
            <person name="Ezra D."/>
            <person name="Gonzalez J."/>
            <person name="Henrissat B."/>
            <person name="Kuo A."/>
            <person name="Liang C."/>
            <person name="Lipzen A."/>
            <person name="Lutzoni F."/>
            <person name="Magnuson J."/>
            <person name="Mondo S."/>
            <person name="Nolan M."/>
            <person name="Ohm R."/>
            <person name="Pangilinan J."/>
            <person name="Park H.-J."/>
            <person name="Ramirez L."/>
            <person name="Alfaro M."/>
            <person name="Sun H."/>
            <person name="Tritt A."/>
            <person name="Yoshinaga Y."/>
            <person name="Zwiers L.-H."/>
            <person name="Turgeon B."/>
            <person name="Goodwin S."/>
            <person name="Spatafora J."/>
            <person name="Crous P."/>
            <person name="Grigoriev I."/>
        </authorList>
    </citation>
    <scope>NUCLEOTIDE SEQUENCE</scope>
    <source>
        <strain evidence="2">CBS 122681</strain>
    </source>
</reference>
<dbReference type="AlphaFoldDB" id="A0A6A6SN85"/>
<feature type="compositionally biased region" description="Polar residues" evidence="1">
    <location>
        <begin position="55"/>
        <end position="67"/>
    </location>
</feature>
<feature type="compositionally biased region" description="Basic residues" evidence="1">
    <location>
        <begin position="7"/>
        <end position="22"/>
    </location>
</feature>
<dbReference type="OrthoDB" id="5369729at2759"/>
<feature type="compositionally biased region" description="Polar residues" evidence="1">
    <location>
        <begin position="343"/>
        <end position="352"/>
    </location>
</feature>